<feature type="non-terminal residue" evidence="1">
    <location>
        <position position="71"/>
    </location>
</feature>
<evidence type="ECO:0000313" key="1">
    <source>
        <dbReference type="EMBL" id="KAH7114041.1"/>
    </source>
</evidence>
<sequence length="71" mass="7731">VVNDGLTYYVYCRGVASWAQLYSDVASNELLRVTGINAPVNYAKALKGTYAMCKRIAFPVGHIQESVCIGT</sequence>
<feature type="non-terminal residue" evidence="1">
    <location>
        <position position="1"/>
    </location>
</feature>
<dbReference type="EMBL" id="JAGMUV010000033">
    <property type="protein sequence ID" value="KAH7114041.1"/>
    <property type="molecule type" value="Genomic_DNA"/>
</dbReference>
<proteinExistence type="predicted"/>
<gene>
    <name evidence="1" type="ORF">EDB81DRAFT_601858</name>
</gene>
<name>A0A9P9D824_9HYPO</name>
<organism evidence="1 2">
    <name type="scientific">Dactylonectria macrodidyma</name>
    <dbReference type="NCBI Taxonomy" id="307937"/>
    <lineage>
        <taxon>Eukaryota</taxon>
        <taxon>Fungi</taxon>
        <taxon>Dikarya</taxon>
        <taxon>Ascomycota</taxon>
        <taxon>Pezizomycotina</taxon>
        <taxon>Sordariomycetes</taxon>
        <taxon>Hypocreomycetidae</taxon>
        <taxon>Hypocreales</taxon>
        <taxon>Nectriaceae</taxon>
        <taxon>Dactylonectria</taxon>
    </lineage>
</organism>
<dbReference type="AlphaFoldDB" id="A0A9P9D824"/>
<evidence type="ECO:0000313" key="2">
    <source>
        <dbReference type="Proteomes" id="UP000738349"/>
    </source>
</evidence>
<reference evidence="1" key="1">
    <citation type="journal article" date="2021" name="Nat. Commun.">
        <title>Genetic determinants of endophytism in the Arabidopsis root mycobiome.</title>
        <authorList>
            <person name="Mesny F."/>
            <person name="Miyauchi S."/>
            <person name="Thiergart T."/>
            <person name="Pickel B."/>
            <person name="Atanasova L."/>
            <person name="Karlsson M."/>
            <person name="Huettel B."/>
            <person name="Barry K.W."/>
            <person name="Haridas S."/>
            <person name="Chen C."/>
            <person name="Bauer D."/>
            <person name="Andreopoulos W."/>
            <person name="Pangilinan J."/>
            <person name="LaButti K."/>
            <person name="Riley R."/>
            <person name="Lipzen A."/>
            <person name="Clum A."/>
            <person name="Drula E."/>
            <person name="Henrissat B."/>
            <person name="Kohler A."/>
            <person name="Grigoriev I.V."/>
            <person name="Martin F.M."/>
            <person name="Hacquard S."/>
        </authorList>
    </citation>
    <scope>NUCLEOTIDE SEQUENCE</scope>
    <source>
        <strain evidence="1">MPI-CAGE-AT-0147</strain>
    </source>
</reference>
<dbReference type="Proteomes" id="UP000738349">
    <property type="component" value="Unassembled WGS sequence"/>
</dbReference>
<accession>A0A9P9D824</accession>
<keyword evidence="2" id="KW-1185">Reference proteome</keyword>
<comment type="caution">
    <text evidence="1">The sequence shown here is derived from an EMBL/GenBank/DDBJ whole genome shotgun (WGS) entry which is preliminary data.</text>
</comment>
<dbReference type="OrthoDB" id="4758498at2759"/>
<protein>
    <submittedName>
        <fullName evidence="1">Uncharacterized protein</fullName>
    </submittedName>
</protein>